<proteinExistence type="predicted"/>
<feature type="non-terminal residue" evidence="4">
    <location>
        <position position="1"/>
    </location>
</feature>
<sequence length="131" mass="15055">YTEGQLSRLKALGADFLYVEDEREELSFDVSAVDAVVCNGLFLYNDIKKFENLKFIQLTSAGLDRVPSEYIKNKNISLFNARGVYSVPMAEFAVLGTLLIYKKSFFFRENQKNHVWTKKTGSFLSFAERPF</sequence>
<dbReference type="Pfam" id="PF00389">
    <property type="entry name" value="2-Hacid_dh"/>
    <property type="match status" value="1"/>
</dbReference>
<dbReference type="GO" id="GO:0016616">
    <property type="term" value="F:oxidoreductase activity, acting on the CH-OH group of donors, NAD or NADP as acceptor"/>
    <property type="evidence" value="ECO:0007669"/>
    <property type="project" value="InterPro"/>
</dbReference>
<feature type="domain" description="D-isomer specific 2-hydroxyacid dehydrogenase catalytic" evidence="3">
    <location>
        <begin position="20"/>
        <end position="105"/>
    </location>
</feature>
<gene>
    <name evidence="4" type="ORF">LEA_01070</name>
</gene>
<dbReference type="SUPFAM" id="SSF52283">
    <property type="entry name" value="Formate/glycerate dehydrogenase catalytic domain-like"/>
    <property type="match status" value="1"/>
</dbReference>
<dbReference type="AlphaFoldDB" id="K1U684"/>
<name>K1U684_9ZZZZ</name>
<evidence type="ECO:0000256" key="2">
    <source>
        <dbReference type="ARBA" id="ARBA00023027"/>
    </source>
</evidence>
<evidence type="ECO:0000259" key="3">
    <source>
        <dbReference type="Pfam" id="PF00389"/>
    </source>
</evidence>
<comment type="caution">
    <text evidence="4">The sequence shown here is derived from an EMBL/GenBank/DDBJ whole genome shotgun (WGS) entry which is preliminary data.</text>
</comment>
<dbReference type="InterPro" id="IPR006139">
    <property type="entry name" value="D-isomer_2_OHA_DH_cat_dom"/>
</dbReference>
<reference evidence="4" key="1">
    <citation type="journal article" date="2013" name="Environ. Microbiol.">
        <title>Microbiota from the distal guts of lean and obese adolescents exhibit partial functional redundancy besides clear differences in community structure.</title>
        <authorList>
            <person name="Ferrer M."/>
            <person name="Ruiz A."/>
            <person name="Lanza F."/>
            <person name="Haange S.B."/>
            <person name="Oberbach A."/>
            <person name="Till H."/>
            <person name="Bargiela R."/>
            <person name="Campoy C."/>
            <person name="Segura M.T."/>
            <person name="Richter M."/>
            <person name="von Bergen M."/>
            <person name="Seifert J."/>
            <person name="Suarez A."/>
        </authorList>
    </citation>
    <scope>NUCLEOTIDE SEQUENCE</scope>
</reference>
<keyword evidence="2" id="KW-0520">NAD</keyword>
<dbReference type="EMBL" id="AJWY01000755">
    <property type="protein sequence ID" value="EKC80737.1"/>
    <property type="molecule type" value="Genomic_DNA"/>
</dbReference>
<dbReference type="GO" id="GO:0051287">
    <property type="term" value="F:NAD binding"/>
    <property type="evidence" value="ECO:0007669"/>
    <property type="project" value="InterPro"/>
</dbReference>
<dbReference type="PANTHER" id="PTHR43333">
    <property type="entry name" value="2-HACID_DH_C DOMAIN-CONTAINING PROTEIN"/>
    <property type="match status" value="1"/>
</dbReference>
<evidence type="ECO:0000313" key="4">
    <source>
        <dbReference type="EMBL" id="EKC80737.1"/>
    </source>
</evidence>
<organism evidence="4">
    <name type="scientific">human gut metagenome</name>
    <dbReference type="NCBI Taxonomy" id="408170"/>
    <lineage>
        <taxon>unclassified sequences</taxon>
        <taxon>metagenomes</taxon>
        <taxon>organismal metagenomes</taxon>
    </lineage>
</organism>
<keyword evidence="1 4" id="KW-0560">Oxidoreductase</keyword>
<dbReference type="PANTHER" id="PTHR43333:SF1">
    <property type="entry name" value="D-ISOMER SPECIFIC 2-HYDROXYACID DEHYDROGENASE NAD-BINDING DOMAIN-CONTAINING PROTEIN"/>
    <property type="match status" value="1"/>
</dbReference>
<protein>
    <submittedName>
        <fullName evidence="4">D-isomer specific 2-hydroxyacid dehydrogenase</fullName>
        <ecNumber evidence="4">1.-.-.-</ecNumber>
    </submittedName>
</protein>
<dbReference type="Gene3D" id="3.40.50.720">
    <property type="entry name" value="NAD(P)-binding Rossmann-like Domain"/>
    <property type="match status" value="1"/>
</dbReference>
<dbReference type="EC" id="1.-.-.-" evidence="4"/>
<evidence type="ECO:0000256" key="1">
    <source>
        <dbReference type="ARBA" id="ARBA00023002"/>
    </source>
</evidence>
<accession>K1U684</accession>